<dbReference type="STRING" id="1797471.A3A71_03960"/>
<dbReference type="Proteomes" id="UP000177481">
    <property type="component" value="Unassembled WGS sequence"/>
</dbReference>
<name>A0A1F5EA92_9BACT</name>
<evidence type="ECO:0000313" key="2">
    <source>
        <dbReference type="EMBL" id="OGD64295.1"/>
    </source>
</evidence>
<organism evidence="2 3">
    <name type="scientific">Candidatus Berkelbacteria bacterium RIFCSPLOWO2_01_FULL_50_28</name>
    <dbReference type="NCBI Taxonomy" id="1797471"/>
    <lineage>
        <taxon>Bacteria</taxon>
        <taxon>Candidatus Berkelbacteria</taxon>
    </lineage>
</organism>
<keyword evidence="1" id="KW-0812">Transmembrane</keyword>
<sequence length="217" mass="24423">MEDNQEPKNRRRWLLVVLVIAIALGLFYLAYGYLYAKLTVHEKVETLTVEHAGNRAADVAEAAELEGGVVVKIDDENTILTVESFGITFDFPGSWTIDTSNGAKIDWRLSGTTSDEPADLEMRLVQTNGSTKIFPKYIVRDTGVTSQTITLLDEPYYGYRNAYIFRSTVTQKWLKYAFKLYQPAGINPWVIFTFRSDQSSSTEIKNALTDELTLQGG</sequence>
<evidence type="ECO:0000256" key="1">
    <source>
        <dbReference type="SAM" id="Phobius"/>
    </source>
</evidence>
<comment type="caution">
    <text evidence="2">The sequence shown here is derived from an EMBL/GenBank/DDBJ whole genome shotgun (WGS) entry which is preliminary data.</text>
</comment>
<proteinExistence type="predicted"/>
<gene>
    <name evidence="2" type="ORF">A3A71_03960</name>
</gene>
<dbReference type="EMBL" id="MEZX01000003">
    <property type="protein sequence ID" value="OGD64295.1"/>
    <property type="molecule type" value="Genomic_DNA"/>
</dbReference>
<dbReference type="AlphaFoldDB" id="A0A1F5EA92"/>
<evidence type="ECO:0000313" key="3">
    <source>
        <dbReference type="Proteomes" id="UP000177481"/>
    </source>
</evidence>
<protein>
    <submittedName>
        <fullName evidence="2">Uncharacterized protein</fullName>
    </submittedName>
</protein>
<keyword evidence="1" id="KW-1133">Transmembrane helix</keyword>
<feature type="transmembrane region" description="Helical" evidence="1">
    <location>
        <begin position="12"/>
        <end position="34"/>
    </location>
</feature>
<keyword evidence="1" id="KW-0472">Membrane</keyword>
<reference evidence="2 3" key="1">
    <citation type="journal article" date="2016" name="Nat. Commun.">
        <title>Thousands of microbial genomes shed light on interconnected biogeochemical processes in an aquifer system.</title>
        <authorList>
            <person name="Anantharaman K."/>
            <person name="Brown C.T."/>
            <person name="Hug L.A."/>
            <person name="Sharon I."/>
            <person name="Castelle C.J."/>
            <person name="Probst A.J."/>
            <person name="Thomas B.C."/>
            <person name="Singh A."/>
            <person name="Wilkins M.J."/>
            <person name="Karaoz U."/>
            <person name="Brodie E.L."/>
            <person name="Williams K.H."/>
            <person name="Hubbard S.S."/>
            <person name="Banfield J.F."/>
        </authorList>
    </citation>
    <scope>NUCLEOTIDE SEQUENCE [LARGE SCALE GENOMIC DNA]</scope>
</reference>
<accession>A0A1F5EA92</accession>